<evidence type="ECO:0000259" key="8">
    <source>
        <dbReference type="Pfam" id="PF13462"/>
    </source>
</evidence>
<proteinExistence type="inferred from homology"/>
<evidence type="ECO:0000256" key="3">
    <source>
        <dbReference type="ARBA" id="ARBA00022729"/>
    </source>
</evidence>
<sequence length="220" mass="23783">MRTTRRSTLIALGGTITLSTTAGCLGGSGSGSFPSDCDGTEVETVDSLPRPALGPEDAAVTVDVFEDFACGHCATFTNDVYPQIESTYIEPGDVRYRYFDYPIPVDENWSWRAASAARAVQDRTDAETFFSFAKGIYEEQARLGEDGYQFIREVANDHDVDGCTIAAAADQEAYRGVVEADRQTGDSRGVPGTPAVFVDGTLLENYEWDTVSAAIDAQLE</sequence>
<evidence type="ECO:0000256" key="6">
    <source>
        <dbReference type="ARBA" id="ARBA00023157"/>
    </source>
</evidence>
<evidence type="ECO:0000256" key="5">
    <source>
        <dbReference type="ARBA" id="ARBA00023002"/>
    </source>
</evidence>
<comment type="similarity">
    <text evidence="1">Belongs to the thioredoxin family. DsbA subfamily.</text>
</comment>
<protein>
    <submittedName>
        <fullName evidence="9">Protein-disulfide isomerase</fullName>
    </submittedName>
</protein>
<evidence type="ECO:0000256" key="2">
    <source>
        <dbReference type="ARBA" id="ARBA00007787"/>
    </source>
</evidence>
<dbReference type="Gene3D" id="3.40.30.10">
    <property type="entry name" value="Glutaredoxin"/>
    <property type="match status" value="1"/>
</dbReference>
<organism evidence="9 10">
    <name type="scientific">Natrinema hispanicum</name>
    <dbReference type="NCBI Taxonomy" id="392421"/>
    <lineage>
        <taxon>Archaea</taxon>
        <taxon>Methanobacteriati</taxon>
        <taxon>Methanobacteriota</taxon>
        <taxon>Stenosarchaea group</taxon>
        <taxon>Halobacteria</taxon>
        <taxon>Halobacteriales</taxon>
        <taxon>Natrialbaceae</taxon>
        <taxon>Natrinema</taxon>
    </lineage>
</organism>
<name>A0A482Y9X5_9EURY</name>
<evidence type="ECO:0000256" key="7">
    <source>
        <dbReference type="ARBA" id="ARBA00023284"/>
    </source>
</evidence>
<dbReference type="PANTHER" id="PTHR13887">
    <property type="entry name" value="GLUTATHIONE S-TRANSFERASE KAPPA"/>
    <property type="match status" value="1"/>
</dbReference>
<feature type="domain" description="Thioredoxin-like fold" evidence="8">
    <location>
        <begin position="51"/>
        <end position="217"/>
    </location>
</feature>
<dbReference type="SUPFAM" id="SSF52833">
    <property type="entry name" value="Thioredoxin-like"/>
    <property type="match status" value="1"/>
</dbReference>
<dbReference type="GO" id="GO:0016491">
    <property type="term" value="F:oxidoreductase activity"/>
    <property type="evidence" value="ECO:0007669"/>
    <property type="project" value="UniProtKB-KW"/>
</dbReference>
<evidence type="ECO:0000313" key="9">
    <source>
        <dbReference type="EMBL" id="RZV12053.1"/>
    </source>
</evidence>
<dbReference type="RefSeq" id="WP_130499367.1">
    <property type="nucleotide sequence ID" value="NZ_SHMP01000003.1"/>
</dbReference>
<gene>
    <name evidence="9" type="ORF">BDK88_0943</name>
</gene>
<keyword evidence="7" id="KW-0676">Redox-active center</keyword>
<dbReference type="Proteomes" id="UP000291097">
    <property type="component" value="Unassembled WGS sequence"/>
</dbReference>
<evidence type="ECO:0000256" key="4">
    <source>
        <dbReference type="ARBA" id="ARBA00022982"/>
    </source>
</evidence>
<comment type="caution">
    <text evidence="9">The sequence shown here is derived from an EMBL/GenBank/DDBJ whole genome shotgun (WGS) entry which is preliminary data.</text>
</comment>
<keyword evidence="4" id="KW-0249">Electron transport</keyword>
<reference evidence="9 10" key="1">
    <citation type="submission" date="2019-02" db="EMBL/GenBank/DDBJ databases">
        <title>Genomic Encyclopedia of Archaeal and Bacterial Type Strains, Phase II (KMG-II): from individual species to whole genera.</title>
        <authorList>
            <person name="Goeker M."/>
        </authorList>
    </citation>
    <scope>NUCLEOTIDE SEQUENCE [LARGE SCALE GENOMIC DNA]</scope>
    <source>
        <strain evidence="9 10">DSM 18328</strain>
    </source>
</reference>
<dbReference type="PANTHER" id="PTHR13887:SF14">
    <property type="entry name" value="DISULFIDE BOND FORMATION PROTEIN D"/>
    <property type="match status" value="1"/>
</dbReference>
<keyword evidence="5" id="KW-0560">Oxidoreductase</keyword>
<evidence type="ECO:0000256" key="1">
    <source>
        <dbReference type="ARBA" id="ARBA00005791"/>
    </source>
</evidence>
<dbReference type="GO" id="GO:0016853">
    <property type="term" value="F:isomerase activity"/>
    <property type="evidence" value="ECO:0007669"/>
    <property type="project" value="UniProtKB-KW"/>
</dbReference>
<dbReference type="AlphaFoldDB" id="A0A482Y9X5"/>
<dbReference type="OrthoDB" id="15256at2157"/>
<accession>A0A482Y9X5</accession>
<dbReference type="InterPro" id="IPR012336">
    <property type="entry name" value="Thioredoxin-like_fold"/>
</dbReference>
<keyword evidence="3" id="KW-0732">Signal</keyword>
<dbReference type="Pfam" id="PF13462">
    <property type="entry name" value="Thioredoxin_4"/>
    <property type="match status" value="1"/>
</dbReference>
<dbReference type="InterPro" id="IPR036249">
    <property type="entry name" value="Thioredoxin-like_sf"/>
</dbReference>
<evidence type="ECO:0000313" key="10">
    <source>
        <dbReference type="Proteomes" id="UP000291097"/>
    </source>
</evidence>
<keyword evidence="9" id="KW-0413">Isomerase</keyword>
<keyword evidence="4" id="KW-0813">Transport</keyword>
<dbReference type="EMBL" id="SHMP01000003">
    <property type="protein sequence ID" value="RZV12053.1"/>
    <property type="molecule type" value="Genomic_DNA"/>
</dbReference>
<comment type="similarity">
    <text evidence="2">Belongs to the glutaredoxin family.</text>
</comment>
<dbReference type="PROSITE" id="PS51257">
    <property type="entry name" value="PROKAR_LIPOPROTEIN"/>
    <property type="match status" value="1"/>
</dbReference>
<keyword evidence="6" id="KW-1015">Disulfide bond</keyword>